<dbReference type="GO" id="GO:0051301">
    <property type="term" value="P:cell division"/>
    <property type="evidence" value="ECO:0007669"/>
    <property type="project" value="UniProtKB-KW"/>
</dbReference>
<dbReference type="InterPro" id="IPR004276">
    <property type="entry name" value="GlycoTrans_28_N"/>
</dbReference>
<name>A0A845EW47_9BACL</name>
<proteinExistence type="inferred from homology"/>
<dbReference type="SUPFAM" id="SSF53756">
    <property type="entry name" value="UDP-Glycosyltransferase/glycogen phosphorylase"/>
    <property type="match status" value="1"/>
</dbReference>
<dbReference type="Gene3D" id="3.40.50.2000">
    <property type="entry name" value="Glycogen Phosphorylase B"/>
    <property type="match status" value="2"/>
</dbReference>
<comment type="catalytic activity">
    <reaction evidence="10">
        <text>di-trans,octa-cis-undecaprenyl diphospho-N-acetyl-alpha-D-muramoyl-L-alanyl-D-glutamyl-meso-2,6-diaminopimeloyl-D-alanyl-D-alanine + UDP-N-acetyl-alpha-D-glucosamine = di-trans,octa-cis-undecaprenyl diphospho-[N-acetyl-alpha-D-glucosaminyl-(1-&gt;4)]-N-acetyl-alpha-D-muramoyl-L-alanyl-D-glutamyl-meso-2,6-diaminopimeloyl-D-alanyl-D-alanine + UDP + H(+)</text>
        <dbReference type="Rhea" id="RHEA:31227"/>
        <dbReference type="ChEBI" id="CHEBI:15378"/>
        <dbReference type="ChEBI" id="CHEBI:57705"/>
        <dbReference type="ChEBI" id="CHEBI:58223"/>
        <dbReference type="ChEBI" id="CHEBI:61387"/>
        <dbReference type="ChEBI" id="CHEBI:61388"/>
        <dbReference type="EC" id="2.4.1.227"/>
    </reaction>
</comment>
<feature type="domain" description="Glycosyltransferase family 28 N-terminal" evidence="11">
    <location>
        <begin position="15"/>
        <end position="153"/>
    </location>
</feature>
<keyword evidence="8 10" id="KW-0131">Cell cycle</keyword>
<comment type="pathway">
    <text evidence="10">Cell wall biogenesis; peptidoglycan biosynthesis.</text>
</comment>
<evidence type="ECO:0000256" key="10">
    <source>
        <dbReference type="HAMAP-Rule" id="MF_00033"/>
    </source>
</evidence>
<dbReference type="GO" id="GO:0071555">
    <property type="term" value="P:cell wall organization"/>
    <property type="evidence" value="ECO:0007669"/>
    <property type="project" value="UniProtKB-KW"/>
</dbReference>
<evidence type="ECO:0000256" key="8">
    <source>
        <dbReference type="ARBA" id="ARBA00023306"/>
    </source>
</evidence>
<evidence type="ECO:0000313" key="13">
    <source>
        <dbReference type="EMBL" id="MYL62756.1"/>
    </source>
</evidence>
<gene>
    <name evidence="10" type="primary">murG</name>
    <name evidence="13" type="ORF">GLW07_05225</name>
</gene>
<evidence type="ECO:0000256" key="6">
    <source>
        <dbReference type="ARBA" id="ARBA00022984"/>
    </source>
</evidence>
<organism evidence="13 14">
    <name type="scientific">Guptibacillus hwajinpoensis</name>
    <dbReference type="NCBI Taxonomy" id="208199"/>
    <lineage>
        <taxon>Bacteria</taxon>
        <taxon>Bacillati</taxon>
        <taxon>Bacillota</taxon>
        <taxon>Bacilli</taxon>
        <taxon>Bacillales</taxon>
        <taxon>Guptibacillaceae</taxon>
        <taxon>Guptibacillus</taxon>
    </lineage>
</organism>
<dbReference type="AlphaFoldDB" id="A0A845EW47"/>
<evidence type="ECO:0000256" key="1">
    <source>
        <dbReference type="ARBA" id="ARBA00022475"/>
    </source>
</evidence>
<keyword evidence="2 10" id="KW-0132">Cell division</keyword>
<sequence length="365" mass="40433">MTIVEGEEITLKKKILFTGGGSAGHVTVNLALIPRFLEEDWDIHYIGSEKGIERQLIEPVKGVTYHHVATGKLRRYFDWNNFKDPFKVIKGVGEAFSIIKREKPSVIFSKGGFVSVPVVIAGKMNGVPVIIHESDLTPGLANKVAIPFASKVCTTFPETVKHLPENKAEYIGAVVRDELKKGNRSKGLSFAEFSGTKPVMLIMGGSLGAKRINESVRNQLNQLLQTFDILHLTGKGQVDESLQMKGYKQFEYVTDELPDLLAMADLIVSRAGSNSIFEFLALKKPMLLIPLSRAASRGDQILNAQSFQKSGYANVLLEEDLTDASFLRLVRETYEKRSTYLKAMEQDNAGDQANKIESLIKSIAK</sequence>
<evidence type="ECO:0000256" key="9">
    <source>
        <dbReference type="ARBA" id="ARBA00023316"/>
    </source>
</evidence>
<comment type="function">
    <text evidence="10">Cell wall formation. Catalyzes the transfer of a GlcNAc subunit on undecaprenyl-pyrophosphoryl-MurNAc-pentapeptide (lipid intermediate I) to form undecaprenyl-pyrophosphoryl-MurNAc-(pentapeptide)GlcNAc (lipid intermediate II).</text>
</comment>
<accession>A0A845EW47</accession>
<dbReference type="GO" id="GO:0008360">
    <property type="term" value="P:regulation of cell shape"/>
    <property type="evidence" value="ECO:0007669"/>
    <property type="project" value="UniProtKB-KW"/>
</dbReference>
<evidence type="ECO:0000259" key="11">
    <source>
        <dbReference type="Pfam" id="PF03033"/>
    </source>
</evidence>
<dbReference type="Pfam" id="PF04101">
    <property type="entry name" value="Glyco_tran_28_C"/>
    <property type="match status" value="1"/>
</dbReference>
<dbReference type="HAMAP" id="MF_00033">
    <property type="entry name" value="MurG"/>
    <property type="match status" value="1"/>
</dbReference>
<evidence type="ECO:0000256" key="2">
    <source>
        <dbReference type="ARBA" id="ARBA00022618"/>
    </source>
</evidence>
<feature type="binding site" evidence="10">
    <location>
        <position position="206"/>
    </location>
    <ligand>
        <name>UDP-N-acetyl-alpha-D-glucosamine</name>
        <dbReference type="ChEBI" id="CHEBI:57705"/>
    </ligand>
</feature>
<evidence type="ECO:0000256" key="4">
    <source>
        <dbReference type="ARBA" id="ARBA00022679"/>
    </source>
</evidence>
<dbReference type="InterPro" id="IPR007235">
    <property type="entry name" value="Glyco_trans_28_C"/>
</dbReference>
<feature type="domain" description="Glycosyl transferase family 28 C-terminal" evidence="12">
    <location>
        <begin position="200"/>
        <end position="356"/>
    </location>
</feature>
<dbReference type="GO" id="GO:0009252">
    <property type="term" value="P:peptidoglycan biosynthetic process"/>
    <property type="evidence" value="ECO:0007669"/>
    <property type="project" value="UniProtKB-UniRule"/>
</dbReference>
<comment type="similarity">
    <text evidence="10">Belongs to the glycosyltransferase 28 family. MurG subfamily.</text>
</comment>
<dbReference type="NCBIfam" id="NF009102">
    <property type="entry name" value="PRK12446.1"/>
    <property type="match status" value="1"/>
</dbReference>
<keyword evidence="1 10" id="KW-1003">Cell membrane</keyword>
<dbReference type="PANTHER" id="PTHR21015">
    <property type="entry name" value="UDP-N-ACETYLGLUCOSAMINE--N-ACETYLMURAMYL-(PENTAPEPTIDE) PYROPHOSPHORYL-UNDECAPRENOL N-ACETYLGLUCOSAMINE TRANSFERASE 1"/>
    <property type="match status" value="1"/>
</dbReference>
<comment type="caution">
    <text evidence="13">The sequence shown here is derived from an EMBL/GenBank/DDBJ whole genome shotgun (WGS) entry which is preliminary data.</text>
</comment>
<keyword evidence="6 10" id="KW-0573">Peptidoglycan synthesis</keyword>
<dbReference type="EMBL" id="WMEY01000002">
    <property type="protein sequence ID" value="MYL62756.1"/>
    <property type="molecule type" value="Genomic_DNA"/>
</dbReference>
<dbReference type="Pfam" id="PF03033">
    <property type="entry name" value="Glyco_transf_28"/>
    <property type="match status" value="1"/>
</dbReference>
<keyword evidence="5 10" id="KW-0133">Cell shape</keyword>
<keyword evidence="9 10" id="KW-0961">Cell wall biogenesis/degradation</keyword>
<keyword evidence="4 10" id="KW-0808">Transferase</keyword>
<evidence type="ECO:0000313" key="14">
    <source>
        <dbReference type="Proteomes" id="UP000447833"/>
    </source>
</evidence>
<evidence type="ECO:0000256" key="5">
    <source>
        <dbReference type="ARBA" id="ARBA00022960"/>
    </source>
</evidence>
<comment type="subcellular location">
    <subcellularLocation>
        <location evidence="10">Cell membrane</location>
        <topology evidence="10">Peripheral membrane protein</topology>
        <orientation evidence="10">Cytoplasmic side</orientation>
    </subcellularLocation>
</comment>
<evidence type="ECO:0000256" key="7">
    <source>
        <dbReference type="ARBA" id="ARBA00023136"/>
    </source>
</evidence>
<dbReference type="GO" id="GO:0050511">
    <property type="term" value="F:undecaprenyldiphospho-muramoylpentapeptide beta-N-acetylglucosaminyltransferase activity"/>
    <property type="evidence" value="ECO:0007669"/>
    <property type="project" value="UniProtKB-UniRule"/>
</dbReference>
<reference evidence="13 14" key="1">
    <citation type="submission" date="2019-11" db="EMBL/GenBank/DDBJ databases">
        <title>Genome sequences of 17 halophilic strains isolated from different environments.</title>
        <authorList>
            <person name="Furrow R.E."/>
        </authorList>
    </citation>
    <scope>NUCLEOTIDE SEQUENCE [LARGE SCALE GENOMIC DNA]</scope>
    <source>
        <strain evidence="13 14">22506_14_FS</strain>
    </source>
</reference>
<evidence type="ECO:0000259" key="12">
    <source>
        <dbReference type="Pfam" id="PF04101"/>
    </source>
</evidence>
<dbReference type="CDD" id="cd03785">
    <property type="entry name" value="GT28_MurG"/>
    <property type="match status" value="1"/>
</dbReference>
<dbReference type="Proteomes" id="UP000447833">
    <property type="component" value="Unassembled WGS sequence"/>
</dbReference>
<dbReference type="GO" id="GO:0005975">
    <property type="term" value="P:carbohydrate metabolic process"/>
    <property type="evidence" value="ECO:0007669"/>
    <property type="project" value="InterPro"/>
</dbReference>
<dbReference type="UniPathway" id="UPA00219"/>
<dbReference type="GO" id="GO:0005886">
    <property type="term" value="C:plasma membrane"/>
    <property type="evidence" value="ECO:0007669"/>
    <property type="project" value="UniProtKB-SubCell"/>
</dbReference>
<dbReference type="PANTHER" id="PTHR21015:SF27">
    <property type="entry name" value="UDP-N-ACETYLGLUCOSAMINE--N-ACETYLMURAMYL-(PENTAPEPTIDE) PYROPHOSPHORYL-UNDECAPRENOL N-ACETYLGLUCOSAMINE TRANSFERASE"/>
    <property type="match status" value="1"/>
</dbReference>
<protein>
    <recommendedName>
        <fullName evidence="10">UDP-N-acetylglucosamine--N-acetylmuramyl-(pentapeptide) pyrophosphoryl-undecaprenol N-acetylglucosamine transferase</fullName>
        <ecNumber evidence="10">2.4.1.227</ecNumber>
    </recommendedName>
    <alternativeName>
        <fullName evidence="10">Undecaprenyl-PP-MurNAc-pentapeptide-UDPGlcNAc GlcNAc transferase</fullName>
    </alternativeName>
</protein>
<keyword evidence="3 10" id="KW-0328">Glycosyltransferase</keyword>
<comment type="caution">
    <text evidence="10">Lacks conserved residue(s) required for the propagation of feature annotation.</text>
</comment>
<keyword evidence="7 10" id="KW-0472">Membrane</keyword>
<evidence type="ECO:0000256" key="3">
    <source>
        <dbReference type="ARBA" id="ARBA00022676"/>
    </source>
</evidence>
<feature type="binding site" evidence="10">
    <location>
        <position position="300"/>
    </location>
    <ligand>
        <name>UDP-N-acetyl-alpha-D-glucosamine</name>
        <dbReference type="ChEBI" id="CHEBI:57705"/>
    </ligand>
</feature>
<dbReference type="EC" id="2.4.1.227" evidence="10"/>
<feature type="binding site" evidence="10">
    <location>
        <begin position="22"/>
        <end position="24"/>
    </location>
    <ligand>
        <name>UDP-N-acetyl-alpha-D-glucosamine</name>
        <dbReference type="ChEBI" id="CHEBI:57705"/>
    </ligand>
</feature>
<dbReference type="InterPro" id="IPR006009">
    <property type="entry name" value="GlcNAc_MurG"/>
</dbReference>
<feature type="binding site" evidence="10">
    <location>
        <position position="176"/>
    </location>
    <ligand>
        <name>UDP-N-acetyl-alpha-D-glucosamine</name>
        <dbReference type="ChEBI" id="CHEBI:57705"/>
    </ligand>
</feature>